<gene>
    <name evidence="12" type="primary">hemW</name>
    <name evidence="12" type="ORF">SIID45300_00867</name>
</gene>
<dbReference type="SUPFAM" id="SSF102114">
    <property type="entry name" value="Radical SAM enzymes"/>
    <property type="match status" value="1"/>
</dbReference>
<dbReference type="SFLD" id="SFLDF00562">
    <property type="entry name" value="HemN-like__clustered_with_heat"/>
    <property type="match status" value="1"/>
</dbReference>
<keyword evidence="10" id="KW-0963">Cytoplasm</keyword>
<protein>
    <recommendedName>
        <fullName evidence="3 10">Heme chaperone HemW</fullName>
    </recommendedName>
</protein>
<evidence type="ECO:0000313" key="13">
    <source>
        <dbReference type="Proteomes" id="UP001628193"/>
    </source>
</evidence>
<dbReference type="PANTHER" id="PTHR13932:SF5">
    <property type="entry name" value="RADICAL S-ADENOSYL METHIONINE DOMAIN-CONTAINING PROTEIN 1, MITOCHONDRIAL"/>
    <property type="match status" value="1"/>
</dbReference>
<keyword evidence="10" id="KW-0004">4Fe-4S</keyword>
<keyword evidence="9 10" id="KW-0143">Chaperone</keyword>
<comment type="subcellular location">
    <subcellularLocation>
        <location evidence="10">Cytoplasm</location>
    </subcellularLocation>
</comment>
<keyword evidence="5 10" id="KW-0949">S-adenosyl-L-methionine</keyword>
<dbReference type="InterPro" id="IPR007197">
    <property type="entry name" value="rSAM"/>
</dbReference>
<dbReference type="InterPro" id="IPR010723">
    <property type="entry name" value="HemN_C"/>
</dbReference>
<evidence type="ECO:0000256" key="4">
    <source>
        <dbReference type="ARBA" id="ARBA00022617"/>
    </source>
</evidence>
<evidence type="ECO:0000256" key="10">
    <source>
        <dbReference type="RuleBase" id="RU364116"/>
    </source>
</evidence>
<evidence type="ECO:0000256" key="1">
    <source>
        <dbReference type="ARBA" id="ARBA00001966"/>
    </source>
</evidence>
<feature type="domain" description="Radical SAM core" evidence="11">
    <location>
        <begin position="3"/>
        <end position="241"/>
    </location>
</feature>
<dbReference type="SFLD" id="SFLDG01065">
    <property type="entry name" value="anaerobic_coproporphyrinogen-I"/>
    <property type="match status" value="2"/>
</dbReference>
<dbReference type="InterPro" id="IPR004559">
    <property type="entry name" value="HemW-like"/>
</dbReference>
<keyword evidence="6 10" id="KW-0479">Metal-binding</keyword>
<evidence type="ECO:0000256" key="3">
    <source>
        <dbReference type="ARBA" id="ARBA00017228"/>
    </source>
</evidence>
<dbReference type="InterPro" id="IPR034505">
    <property type="entry name" value="Coproporphyrinogen-III_oxidase"/>
</dbReference>
<evidence type="ECO:0000256" key="8">
    <source>
        <dbReference type="ARBA" id="ARBA00023014"/>
    </source>
</evidence>
<dbReference type="CDD" id="cd01335">
    <property type="entry name" value="Radical_SAM"/>
    <property type="match status" value="1"/>
</dbReference>
<organism evidence="12 13">
    <name type="scientific">Candidatus Magnetaquiglobus chichijimensis</name>
    <dbReference type="NCBI Taxonomy" id="3141448"/>
    <lineage>
        <taxon>Bacteria</taxon>
        <taxon>Pseudomonadati</taxon>
        <taxon>Pseudomonadota</taxon>
        <taxon>Magnetococcia</taxon>
        <taxon>Magnetococcales</taxon>
        <taxon>Candidatus Magnetaquicoccaceae</taxon>
        <taxon>Candidatus Magnetaquiglobus</taxon>
    </lineage>
</organism>
<comment type="function">
    <text evidence="10">Probably acts as a heme chaperone, transferring heme to an unknown acceptor. Binds one molecule of heme per monomer, possibly covalently. Binds 1 [4Fe-4S] cluster. The cluster is coordinated with 3 cysteines and an exchangeable S-adenosyl-L-methionine.</text>
</comment>
<dbReference type="SFLD" id="SFLDF00288">
    <property type="entry name" value="HemN-like__clustered_with_nucl"/>
    <property type="match status" value="1"/>
</dbReference>
<dbReference type="Proteomes" id="UP001628193">
    <property type="component" value="Unassembled WGS sequence"/>
</dbReference>
<evidence type="ECO:0000313" key="12">
    <source>
        <dbReference type="EMBL" id="GAB0056559.1"/>
    </source>
</evidence>
<dbReference type="SFLD" id="SFLDS00029">
    <property type="entry name" value="Radical_SAM"/>
    <property type="match status" value="2"/>
</dbReference>
<reference evidence="12 13" key="1">
    <citation type="submission" date="2024-09" db="EMBL/GenBank/DDBJ databases">
        <title>Draft genome sequence of Candidatus Magnetaquicoccaceae bacterium FCR-1.</title>
        <authorList>
            <person name="Shimoshige H."/>
            <person name="Shimamura S."/>
            <person name="Taoka A."/>
            <person name="Kobayashi H."/>
            <person name="Maekawa T."/>
        </authorList>
    </citation>
    <scope>NUCLEOTIDE SEQUENCE [LARGE SCALE GENOMIC DNA]</scope>
    <source>
        <strain evidence="12 13">FCR-1</strain>
    </source>
</reference>
<dbReference type="Pfam" id="PF06969">
    <property type="entry name" value="HemN_C"/>
    <property type="match status" value="1"/>
</dbReference>
<dbReference type="RefSeq" id="WP_420904285.1">
    <property type="nucleotide sequence ID" value="NZ_BAAFGK010000003.1"/>
</dbReference>
<keyword evidence="7 10" id="KW-0408">Iron</keyword>
<proteinExistence type="inferred from homology"/>
<dbReference type="NCBIfam" id="TIGR00539">
    <property type="entry name" value="hemN_rel"/>
    <property type="match status" value="1"/>
</dbReference>
<dbReference type="InterPro" id="IPR006638">
    <property type="entry name" value="Elp3/MiaA/NifB-like_rSAM"/>
</dbReference>
<evidence type="ECO:0000256" key="7">
    <source>
        <dbReference type="ARBA" id="ARBA00023004"/>
    </source>
</evidence>
<dbReference type="PANTHER" id="PTHR13932">
    <property type="entry name" value="COPROPORPHYRINIGEN III OXIDASE"/>
    <property type="match status" value="1"/>
</dbReference>
<dbReference type="Pfam" id="PF04055">
    <property type="entry name" value="Radical_SAM"/>
    <property type="match status" value="1"/>
</dbReference>
<name>A0ABQ0C6P9_9PROT</name>
<keyword evidence="13" id="KW-1185">Reference proteome</keyword>
<comment type="cofactor">
    <cofactor evidence="1">
        <name>[4Fe-4S] cluster</name>
        <dbReference type="ChEBI" id="CHEBI:49883"/>
    </cofactor>
</comment>
<evidence type="ECO:0000259" key="11">
    <source>
        <dbReference type="PROSITE" id="PS51918"/>
    </source>
</evidence>
<dbReference type="PROSITE" id="PS51918">
    <property type="entry name" value="RADICAL_SAM"/>
    <property type="match status" value="1"/>
</dbReference>
<accession>A0ABQ0C6P9</accession>
<evidence type="ECO:0000256" key="2">
    <source>
        <dbReference type="ARBA" id="ARBA00006100"/>
    </source>
</evidence>
<sequence>MTGQAGIPITLYLHLPFCIRKCPYCDFHSLPDRLGDESAYVARLIEELRHWRSFAHGDGRPLHAIFFGGGTPSLLNPAAIQTILDAVRTLWPLEPGCEITLEANPESCPREKMPIWREAGINRVSLGIQALDDERLRLLGRPHDRERALDAVQGLLEAGFSHLNADLIYATPGQTLEAWEAELREAVGLGLGHLSGYALTLEEGTAFQRRYDAGRMVMPDEGLALEFLGFTRRFLAGHGYDPYEVSNFAKPGQACRHNRNYWAYGDYLGIGSGAHGKWRDEAGVTWRWANSTDLTGYLHGSFATPEPLSRREVGMECVMMGLRMAVGVDRAGYRALTGVDLVEARGARVWELVEAGLLEVDEARVRVTEAGVACLDAIVERLTG</sequence>
<evidence type="ECO:0000256" key="9">
    <source>
        <dbReference type="ARBA" id="ARBA00023186"/>
    </source>
</evidence>
<dbReference type="InterPro" id="IPR013785">
    <property type="entry name" value="Aldolase_TIM"/>
</dbReference>
<evidence type="ECO:0000256" key="5">
    <source>
        <dbReference type="ARBA" id="ARBA00022691"/>
    </source>
</evidence>
<dbReference type="EMBL" id="BAAFGK010000003">
    <property type="protein sequence ID" value="GAB0056559.1"/>
    <property type="molecule type" value="Genomic_DNA"/>
</dbReference>
<dbReference type="InterPro" id="IPR058240">
    <property type="entry name" value="rSAM_sf"/>
</dbReference>
<keyword evidence="8 10" id="KW-0411">Iron-sulfur</keyword>
<evidence type="ECO:0000256" key="6">
    <source>
        <dbReference type="ARBA" id="ARBA00022723"/>
    </source>
</evidence>
<keyword evidence="4 10" id="KW-0349">Heme</keyword>
<dbReference type="Gene3D" id="3.20.20.70">
    <property type="entry name" value="Aldolase class I"/>
    <property type="match status" value="1"/>
</dbReference>
<dbReference type="SMART" id="SM00729">
    <property type="entry name" value="Elp3"/>
    <property type="match status" value="1"/>
</dbReference>
<comment type="caution">
    <text evidence="12">The sequence shown here is derived from an EMBL/GenBank/DDBJ whole genome shotgun (WGS) entry which is preliminary data.</text>
</comment>
<comment type="similarity">
    <text evidence="2">Belongs to the anaerobic coproporphyrinogen-III oxidase family. HemW subfamily.</text>
</comment>